<dbReference type="EMBL" id="JAPNKA010000001">
    <property type="protein sequence ID" value="MCY1083283.1"/>
    <property type="molecule type" value="Genomic_DNA"/>
</dbReference>
<comment type="caution">
    <text evidence="1">The sequence shown here is derived from an EMBL/GenBank/DDBJ whole genome shotgun (WGS) entry which is preliminary data.</text>
</comment>
<evidence type="ECO:0000313" key="1">
    <source>
        <dbReference type="EMBL" id="MCY1083283.1"/>
    </source>
</evidence>
<sequence>MNFVDTAMSPEKREALIAEFMWTEAIPFLESLATLKGIRTAVETQQLRGGMVPESLRDLLARKP</sequence>
<keyword evidence="2" id="KW-1185">Reference proteome</keyword>
<protein>
    <submittedName>
        <fullName evidence="1">Uncharacterized protein</fullName>
    </submittedName>
</protein>
<reference evidence="1 2" key="1">
    <citation type="submission" date="2022-11" db="EMBL/GenBank/DDBJ databases">
        <title>Minimal conservation of predation-associated metabolite biosynthetic gene clusters underscores biosynthetic potential of Myxococcota including descriptions for ten novel species: Archangium lansinium sp. nov., Myxococcus landrumus sp. nov., Nannocystis bai.</title>
        <authorList>
            <person name="Ahearne A."/>
            <person name="Stevens C."/>
            <person name="Phillips K."/>
        </authorList>
    </citation>
    <scope>NUCLEOTIDE SEQUENCE [LARGE SCALE GENOMIC DNA]</scope>
    <source>
        <strain evidence="1 2">MIWBW</strain>
    </source>
</reference>
<proteinExistence type="predicted"/>
<organism evidence="1 2">
    <name type="scientific">Archangium lansingense</name>
    <dbReference type="NCBI Taxonomy" id="2995310"/>
    <lineage>
        <taxon>Bacteria</taxon>
        <taxon>Pseudomonadati</taxon>
        <taxon>Myxococcota</taxon>
        <taxon>Myxococcia</taxon>
        <taxon>Myxococcales</taxon>
        <taxon>Cystobacterineae</taxon>
        <taxon>Archangiaceae</taxon>
        <taxon>Archangium</taxon>
    </lineage>
</organism>
<dbReference type="Proteomes" id="UP001207654">
    <property type="component" value="Unassembled WGS sequence"/>
</dbReference>
<name>A0ABT4ANK9_9BACT</name>
<evidence type="ECO:0000313" key="2">
    <source>
        <dbReference type="Proteomes" id="UP001207654"/>
    </source>
</evidence>
<gene>
    <name evidence="1" type="ORF">OV287_53495</name>
</gene>
<dbReference type="RefSeq" id="WP_267541818.1">
    <property type="nucleotide sequence ID" value="NZ_JAPNKA010000001.1"/>
</dbReference>
<accession>A0ABT4ANK9</accession>